<reference evidence="1 2" key="1">
    <citation type="submission" date="2016-10" db="EMBL/GenBank/DDBJ databases">
        <authorList>
            <person name="de Groot N.N."/>
        </authorList>
    </citation>
    <scope>NUCLEOTIDE SEQUENCE [LARGE SCALE GENOMIC DNA]</scope>
    <source>
        <strain evidence="1 2">DSM 6059</strain>
    </source>
</reference>
<dbReference type="STRING" id="1123010.SAMN02745724_01557"/>
<sequence>MNTKLALFTASLIGFSPFIHSTEETKQIKKNSKKTNEDIIVIQCRPHPNCVAKEQQNKKKLIELTTIQMIKNFIILQQRIH</sequence>
<accession>A0A1I1IUR5</accession>
<protein>
    <submittedName>
        <fullName evidence="1">Uncharacterized protein</fullName>
    </submittedName>
</protein>
<gene>
    <name evidence="1" type="ORF">SAMN02745724_01557</name>
</gene>
<dbReference type="EMBL" id="FOLO01000008">
    <property type="protein sequence ID" value="SFC38048.1"/>
    <property type="molecule type" value="Genomic_DNA"/>
</dbReference>
<evidence type="ECO:0000313" key="1">
    <source>
        <dbReference type="EMBL" id="SFC38048.1"/>
    </source>
</evidence>
<dbReference type="OrthoDB" id="6272511at2"/>
<dbReference type="Proteomes" id="UP000198862">
    <property type="component" value="Unassembled WGS sequence"/>
</dbReference>
<organism evidence="1 2">
    <name type="scientific">Pseudoalteromonas denitrificans DSM 6059</name>
    <dbReference type="NCBI Taxonomy" id="1123010"/>
    <lineage>
        <taxon>Bacteria</taxon>
        <taxon>Pseudomonadati</taxon>
        <taxon>Pseudomonadota</taxon>
        <taxon>Gammaproteobacteria</taxon>
        <taxon>Alteromonadales</taxon>
        <taxon>Pseudoalteromonadaceae</taxon>
        <taxon>Pseudoalteromonas</taxon>
    </lineage>
</organism>
<evidence type="ECO:0000313" key="2">
    <source>
        <dbReference type="Proteomes" id="UP000198862"/>
    </source>
</evidence>
<keyword evidence="2" id="KW-1185">Reference proteome</keyword>
<dbReference type="AlphaFoldDB" id="A0A1I1IUR5"/>
<name>A0A1I1IUR5_9GAMM</name>
<proteinExistence type="predicted"/>
<dbReference type="RefSeq" id="WP_091982462.1">
    <property type="nucleotide sequence ID" value="NZ_FOLO01000008.1"/>
</dbReference>